<feature type="region of interest" description="Disordered" evidence="4">
    <location>
        <begin position="662"/>
        <end position="686"/>
    </location>
</feature>
<feature type="compositionally biased region" description="Basic residues" evidence="4">
    <location>
        <begin position="674"/>
        <end position="684"/>
    </location>
</feature>
<protein>
    <recommendedName>
        <fullName evidence="7">Centromere protein C/Mif2/cnp3</fullName>
    </recommendedName>
</protein>
<dbReference type="GO" id="GO:0051315">
    <property type="term" value="P:attachment of mitotic spindle microtubules to kinetochore"/>
    <property type="evidence" value="ECO:0007669"/>
    <property type="project" value="TreeGrafter"/>
</dbReference>
<keyword evidence="6" id="KW-1185">Reference proteome</keyword>
<feature type="compositionally biased region" description="Basic and acidic residues" evidence="4">
    <location>
        <begin position="571"/>
        <end position="589"/>
    </location>
</feature>
<reference evidence="5 6" key="1">
    <citation type="journal article" date="2014" name="PLoS ONE">
        <title>Global Analysis of Gene Expression Profiles in Physic Nut (Jatropha curcas L.) Seedlings Exposed to Salt Stress.</title>
        <authorList>
            <person name="Zhang L."/>
            <person name="Zhang C."/>
            <person name="Wu P."/>
            <person name="Chen Y."/>
            <person name="Li M."/>
            <person name="Jiang H."/>
            <person name="Wu G."/>
        </authorList>
    </citation>
    <scope>NUCLEOTIDE SEQUENCE [LARGE SCALE GENOMIC DNA]</scope>
    <source>
        <strain evidence="6">cv. GZQX0401</strain>
        <tissue evidence="5">Young leaves</tissue>
    </source>
</reference>
<evidence type="ECO:0000256" key="3">
    <source>
        <dbReference type="ARBA" id="ARBA00023242"/>
    </source>
</evidence>
<dbReference type="GO" id="GO:0000776">
    <property type="term" value="C:kinetochore"/>
    <property type="evidence" value="ECO:0007669"/>
    <property type="project" value="InterPro"/>
</dbReference>
<evidence type="ECO:0000313" key="5">
    <source>
        <dbReference type="EMBL" id="KDP37184.1"/>
    </source>
</evidence>
<dbReference type="OrthoDB" id="1939643at2759"/>
<dbReference type="InterPro" id="IPR028386">
    <property type="entry name" value="CENP-C/Mif2/cnp3"/>
</dbReference>
<dbReference type="AlphaFoldDB" id="A0A067KZC3"/>
<dbReference type="KEGG" id="jcu:105634948"/>
<comment type="similarity">
    <text evidence="2">Belongs to the CENP-C/MIF2 family.</text>
</comment>
<keyword evidence="3" id="KW-0539">Nucleus</keyword>
<dbReference type="PANTHER" id="PTHR16684">
    <property type="entry name" value="CENTROMERE PROTEIN C"/>
    <property type="match status" value="1"/>
</dbReference>
<proteinExistence type="inferred from homology"/>
<gene>
    <name evidence="5" type="ORF">JCGZ_06240</name>
</gene>
<dbReference type="Proteomes" id="UP000027138">
    <property type="component" value="Unassembled WGS sequence"/>
</dbReference>
<feature type="compositionally biased region" description="Basic residues" evidence="4">
    <location>
        <begin position="590"/>
        <end position="599"/>
    </location>
</feature>
<evidence type="ECO:0000256" key="2">
    <source>
        <dbReference type="ARBA" id="ARBA00010291"/>
    </source>
</evidence>
<dbReference type="PANTHER" id="PTHR16684:SF11">
    <property type="entry name" value="CENTROMERE PROTEIN C"/>
    <property type="match status" value="1"/>
</dbReference>
<evidence type="ECO:0000256" key="4">
    <source>
        <dbReference type="SAM" id="MobiDB-lite"/>
    </source>
</evidence>
<organism evidence="5 6">
    <name type="scientific">Jatropha curcas</name>
    <name type="common">Barbados nut</name>
    <dbReference type="NCBI Taxonomy" id="180498"/>
    <lineage>
        <taxon>Eukaryota</taxon>
        <taxon>Viridiplantae</taxon>
        <taxon>Streptophyta</taxon>
        <taxon>Embryophyta</taxon>
        <taxon>Tracheophyta</taxon>
        <taxon>Spermatophyta</taxon>
        <taxon>Magnoliopsida</taxon>
        <taxon>eudicotyledons</taxon>
        <taxon>Gunneridae</taxon>
        <taxon>Pentapetalae</taxon>
        <taxon>rosids</taxon>
        <taxon>fabids</taxon>
        <taxon>Malpighiales</taxon>
        <taxon>Euphorbiaceae</taxon>
        <taxon>Crotonoideae</taxon>
        <taxon>Jatropheae</taxon>
        <taxon>Jatropha</taxon>
    </lineage>
</organism>
<dbReference type="GO" id="GO:0019237">
    <property type="term" value="F:centromeric DNA binding"/>
    <property type="evidence" value="ECO:0007669"/>
    <property type="project" value="InterPro"/>
</dbReference>
<dbReference type="GO" id="GO:0005634">
    <property type="term" value="C:nucleus"/>
    <property type="evidence" value="ECO:0007669"/>
    <property type="project" value="UniProtKB-SubCell"/>
</dbReference>
<comment type="subcellular location">
    <subcellularLocation>
        <location evidence="1">Nucleus</location>
    </subcellularLocation>
</comment>
<name>A0A067KZC3_JATCU</name>
<accession>A0A067KZC3</accession>
<dbReference type="STRING" id="180498.A0A067KZC3"/>
<dbReference type="GO" id="GO:0051382">
    <property type="term" value="P:kinetochore assembly"/>
    <property type="evidence" value="ECO:0007669"/>
    <property type="project" value="InterPro"/>
</dbReference>
<evidence type="ECO:0000313" key="6">
    <source>
        <dbReference type="Proteomes" id="UP000027138"/>
    </source>
</evidence>
<dbReference type="EMBL" id="KK914415">
    <property type="protein sequence ID" value="KDP37184.1"/>
    <property type="molecule type" value="Genomic_DNA"/>
</dbReference>
<evidence type="ECO:0008006" key="7">
    <source>
        <dbReference type="Google" id="ProtNLM"/>
    </source>
</evidence>
<feature type="compositionally biased region" description="Polar residues" evidence="4">
    <location>
        <begin position="535"/>
        <end position="555"/>
    </location>
</feature>
<dbReference type="GO" id="GO:0051455">
    <property type="term" value="P:spindle attachment to meiosis I kinetochore"/>
    <property type="evidence" value="ECO:0007669"/>
    <property type="project" value="TreeGrafter"/>
</dbReference>
<evidence type="ECO:0000256" key="1">
    <source>
        <dbReference type="ARBA" id="ARBA00004123"/>
    </source>
</evidence>
<feature type="region of interest" description="Disordered" evidence="4">
    <location>
        <begin position="517"/>
        <end position="621"/>
    </location>
</feature>
<sequence length="766" mass="84389">MANLADPLEGYGELSLFPRTFASLPNPSRPLNSDDPRSIHDYLKSLPVKNPDRLIQQAKSILENTAEAPETEMTNIAATEDKDVVTEKAVQYPWGQRPGLNRKRPRFSLLPNISQPTVDLEPTLDFDKLKDPEEFFSAYERLENAKKEIAKQTGRAFTDSDQYNVFKVPRSQRPGIPGRSTAKYKHLYPTMSSQEMSGVDILPNCGSQQEGVYPDLASQQTEPVNVSPQQLGLTNDASQQTEPANVASEEMELTGSLLKAENRVGKLLDELLGNDLEELDEDGTTNLLQELLQIKPLHIEKLNLPEVQDIQEVDCKASGVNLLKPRKVLSDMNTLLKATRNVTPLKLKNIESLLSGFGSPTPPKSPLASLSLLKKHIFQSNPSSDPFSAVDIDDSPARITPVGNINKRSDPVDVENALRSVELDPVTSEENDGVVITRSSTKVAIEGFSSSHEKGVNENLSNLVSGSEIGPRECGPELDDNNIGMDVEVINGKSWADVDADIQTNENNELDMTEDVQQEAMASAQPDGKSDEFPVQTSNSIQNKLSQSDTGSSGEHTTDGDHGIQDGAPEQTKDTAPEQQNEKIQEPKVKSKKKQHKVKSSSTRRQDNKAISKGQSLADSTVLEDQPMDLCLECQDNALDQTQDTASENNNKKNQESIAVSMDERTKANSCPSKKNKCTTRSRGKSLAGCGMSWEAGLRRSTRIRSRPLEYWKGERFLYGRVHESLATIIGIKYESPGKDKGGPTMKVKSFVSDKYKNLVEQAALY</sequence>